<dbReference type="EMBL" id="KR052482">
    <property type="protein sequence ID" value="AKF13532.1"/>
    <property type="molecule type" value="Genomic_DNA"/>
</dbReference>
<evidence type="ECO:0008006" key="4">
    <source>
        <dbReference type="Google" id="ProtNLM"/>
    </source>
</evidence>
<keyword evidence="1" id="KW-0472">Membrane</keyword>
<dbReference type="Proteomes" id="UP000202958">
    <property type="component" value="Segment"/>
</dbReference>
<proteinExistence type="predicted"/>
<name>A0A0F6WCV5_9CAUD</name>
<feature type="transmembrane region" description="Helical" evidence="1">
    <location>
        <begin position="5"/>
        <end position="24"/>
    </location>
</feature>
<dbReference type="KEGG" id="vg:26639004"/>
<reference evidence="2 3" key="1">
    <citation type="submission" date="2015-04" db="EMBL/GenBank/DDBJ databases">
        <authorList>
            <person name="Hodson T.S."/>
            <person name="Hyde J.R."/>
            <person name="Schouten J.T."/>
            <person name="Crockett J.T."/>
            <person name="Smith T.A."/>
            <person name="Merrill B.D."/>
            <person name="Crook M.B."/>
            <person name="Griffitts J.S."/>
            <person name="Burnett S.H."/>
            <person name="Grose J.H."/>
            <person name="Breakwell D.P."/>
        </authorList>
    </citation>
    <scope>NUCLEOTIDE SEQUENCE [LARGE SCALE GENOMIC DNA]</scope>
</reference>
<organism evidence="2 3">
    <name type="scientific">Sinorhizobium phage phiN3</name>
    <dbReference type="NCBI Taxonomy" id="1647405"/>
    <lineage>
        <taxon>Viruses</taxon>
        <taxon>Duplodnaviria</taxon>
        <taxon>Heunggongvirae</taxon>
        <taxon>Uroviricota</taxon>
        <taxon>Caudoviricetes</taxon>
        <taxon>Emdodecavirus</taxon>
        <taxon>Emdodecavirus N3</taxon>
    </lineage>
</organism>
<feature type="transmembrane region" description="Helical" evidence="1">
    <location>
        <begin position="36"/>
        <end position="68"/>
    </location>
</feature>
<evidence type="ECO:0000313" key="2">
    <source>
        <dbReference type="EMBL" id="AKF13532.1"/>
    </source>
</evidence>
<dbReference type="RefSeq" id="YP_009212509.1">
    <property type="nucleotide sequence ID" value="NC_028945.1"/>
</dbReference>
<sequence>MEILIWITMGLVAAVGFHCFIAMIENRPFDEFIPANALLLVVICCAFGPLALIVVGAVLIGLAIMFLLSSATMTKRYRLRGRK</sequence>
<evidence type="ECO:0000256" key="1">
    <source>
        <dbReference type="SAM" id="Phobius"/>
    </source>
</evidence>
<gene>
    <name evidence="2" type="ORF">PHIN3_269</name>
</gene>
<keyword evidence="1" id="KW-0812">Transmembrane</keyword>
<evidence type="ECO:0000313" key="3">
    <source>
        <dbReference type="Proteomes" id="UP000202958"/>
    </source>
</evidence>
<accession>A0A0F6WCV5</accession>
<protein>
    <recommendedName>
        <fullName evidence="4">Transmembrane protein</fullName>
    </recommendedName>
</protein>
<keyword evidence="1" id="KW-1133">Transmembrane helix</keyword>
<keyword evidence="3" id="KW-1185">Reference proteome</keyword>
<dbReference type="GeneID" id="26639004"/>